<organism evidence="5 6">
    <name type="scientific">Brachionus calyciflorus</name>
    <dbReference type="NCBI Taxonomy" id="104777"/>
    <lineage>
        <taxon>Eukaryota</taxon>
        <taxon>Metazoa</taxon>
        <taxon>Spiralia</taxon>
        <taxon>Gnathifera</taxon>
        <taxon>Rotifera</taxon>
        <taxon>Eurotatoria</taxon>
        <taxon>Monogononta</taxon>
        <taxon>Pseudotrocha</taxon>
        <taxon>Ploima</taxon>
        <taxon>Brachionidae</taxon>
        <taxon>Brachionus</taxon>
    </lineage>
</organism>
<feature type="region of interest" description="Disordered" evidence="3">
    <location>
        <begin position="591"/>
        <end position="628"/>
    </location>
</feature>
<comment type="caution">
    <text evidence="5">The sequence shown here is derived from an EMBL/GenBank/DDBJ whole genome shotgun (WGS) entry which is preliminary data.</text>
</comment>
<evidence type="ECO:0000259" key="4">
    <source>
        <dbReference type="PROSITE" id="PS50003"/>
    </source>
</evidence>
<feature type="compositionally biased region" description="Acidic residues" evidence="3">
    <location>
        <begin position="564"/>
        <end position="574"/>
    </location>
</feature>
<feature type="region of interest" description="Disordered" evidence="3">
    <location>
        <begin position="550"/>
        <end position="574"/>
    </location>
</feature>
<name>A0A813MFY8_9BILA</name>
<feature type="coiled-coil region" evidence="2">
    <location>
        <begin position="1360"/>
        <end position="1419"/>
    </location>
</feature>
<dbReference type="InterPro" id="IPR008984">
    <property type="entry name" value="SMAD_FHA_dom_sf"/>
</dbReference>
<dbReference type="Gene3D" id="2.60.200.20">
    <property type="match status" value="1"/>
</dbReference>
<feature type="region of interest" description="Disordered" evidence="3">
    <location>
        <begin position="1189"/>
        <end position="1225"/>
    </location>
</feature>
<feature type="compositionally biased region" description="Low complexity" evidence="3">
    <location>
        <begin position="777"/>
        <end position="792"/>
    </location>
</feature>
<dbReference type="SUPFAM" id="SSF50729">
    <property type="entry name" value="PH domain-like"/>
    <property type="match status" value="1"/>
</dbReference>
<proteinExistence type="predicted"/>
<feature type="compositionally biased region" description="Basic and acidic residues" evidence="3">
    <location>
        <begin position="550"/>
        <end position="561"/>
    </location>
</feature>
<gene>
    <name evidence="5" type="ORF">OXX778_LOCUS2070</name>
</gene>
<evidence type="ECO:0000256" key="3">
    <source>
        <dbReference type="SAM" id="MobiDB-lite"/>
    </source>
</evidence>
<dbReference type="SMART" id="SM00233">
    <property type="entry name" value="PH"/>
    <property type="match status" value="1"/>
</dbReference>
<dbReference type="EMBL" id="CAJNOC010000150">
    <property type="protein sequence ID" value="CAF0719802.1"/>
    <property type="molecule type" value="Genomic_DNA"/>
</dbReference>
<feature type="compositionally biased region" description="Basic and acidic residues" evidence="3">
    <location>
        <begin position="525"/>
        <end position="534"/>
    </location>
</feature>
<dbReference type="PANTHER" id="PTHR12156:SF5">
    <property type="entry name" value="FI18040P1"/>
    <property type="match status" value="1"/>
</dbReference>
<feature type="domain" description="PH" evidence="4">
    <location>
        <begin position="1475"/>
        <end position="1577"/>
    </location>
</feature>
<feature type="compositionally biased region" description="Low complexity" evidence="3">
    <location>
        <begin position="727"/>
        <end position="737"/>
    </location>
</feature>
<dbReference type="PROSITE" id="PS50003">
    <property type="entry name" value="PH_DOMAIN"/>
    <property type="match status" value="1"/>
</dbReference>
<dbReference type="PANTHER" id="PTHR12156">
    <property type="entry name" value="PLECKSTRIN HOMOLOGY-LIKE DOMAIN, FAMILY B, MEMBER 3"/>
    <property type="match status" value="1"/>
</dbReference>
<sequence>MVNSKSELTNLESFKFNSKRSSLRNFKNWSPFTDNSENNDTKKSEKDDYLTNKTGIVRRMANSISSQLLNKSNIERPKSNILPRSRNSFSASTKTDNKDEILYSTIKPKIKISKPNEANESNLYLKETVQGINVQLKEPHLICVSTDAKNQLNKTSIKIYPLKIGKTTIGSCSKNDFVIKGPGIEPEHCFIENNLKFKSSENLAIKYPSSNNYRRSLTSIFRRNKTKDSINSNNLITLNPISKLCALDGVLIESPCVLTSGSLICLGESEYFRFNNPISENNLNDRKEQKFIADDRNFKSEKIHSIQNSASGQEKLTQLNSKNIDKLKEIKKEKMLSNQEQESQIIGLETLKSDCDPMDKDLDSKDNDDKKLSKVRFNLPEKKTLAKNNESNLAEDKKKNLNNKIQIILGINDHKNRSERVTIENKPKSVSVRKAPNKNFLSKITKFELLSRGITKIDDLISSSSQSDISSCSIKLDLNEEKMLRQNLSKKEFLKIREIRSKSFGCEKELHLKRKQKKSQVKSSAKNEVKIDSSKKPFNLEESLNYIDDDISHSNENRESNTNDSDDSDDNVIYEGDSADELNDFLEEDDFENFDSSDTDSDEILKCRSAPISPTRNLNKQESDKKSTTNNNCASFIYNVNLYNDQHNLVILNTQDEFKRNLKNLKKIEKNSSSSTDSCSSESSLNSHLEPLVINEENSINLTTSSNKITVIPFVKNSQTDLNILCSTSSSSSSSSSKDMNSQQLEIDKALSPSSSSESSCNEQEDKIEEILKTDDSASLTDDNSQSSSSNLLSESQYFLKDNYEKAKREREIEQQLAEMEKKRLQEILDICLEFQKQEQGKLNAVNNIEKIQNSSTVSSLSSNQSQNQQIIISELPSLNTILNSANNKDKISPSSTNRNSTNSITPSKDIIIEFQQQQQQQQQPQQLQNNKNQQCQQQTKNHIDKLTKEKCELISSLNSIKQKIKDIEMRQSEALRDLEMERALLDVEQTSELKLIQSEENKLKHLHQEHQLKLEAFNIHTNQIRNEIKIVQMTIKNIENEILILDTTLDTNFFLSTGNCLDLDWENLKNQKEHALEEARRAHEDLEFQLMELEAKYETELEDIQTRLIKEQEILIESFKQKQHNLTTFDHEQQKIILQIKSETEILELERLNLIEQFKKHRNQLESIEKKLQKIGDYQSLDVNLDNQENVSQEDSPSPASSSVSLSSATNSSETNPSSSVNQPRYVYPSILPQILQCSLNQNKTNNYKKHLSQSFRDILENTMLINGISEANNRNYINLNPNYSKNQRLSINKSLGSLNNQTTVIAANVSCLTGSVNNQSKMNSSQQHLLMEQNMDEFIDDLEKKLSSPISNQLAIKFANLERSLAMSKAENNNLLEQQYQARERELFLLQEEKRKREDLERQLNEEKNLRLKICEENIKLRDKKQTQARPLTRYLPVRDNNFDLKLHVENSGHNLLNQIDPNTKQPLIYINSNSCRGYLLKMGQKFKTWNKRWFVFDRNKRTLCYYLDKHETKLRGSIYFQSINEVYVDHMRTIKTPDSKSTFVVKTIDRNFYLVAPSSELMRIWIDVIFTGAEGYLEFFE</sequence>
<dbReference type="SUPFAM" id="SSF49879">
    <property type="entry name" value="SMAD/FHA domain"/>
    <property type="match status" value="1"/>
</dbReference>
<evidence type="ECO:0000313" key="6">
    <source>
        <dbReference type="Proteomes" id="UP000663879"/>
    </source>
</evidence>
<feature type="compositionally biased region" description="Low complexity" evidence="3">
    <location>
        <begin position="1192"/>
        <end position="1217"/>
    </location>
</feature>
<evidence type="ECO:0000313" key="5">
    <source>
        <dbReference type="EMBL" id="CAF0719802.1"/>
    </source>
</evidence>
<feature type="region of interest" description="Disordered" evidence="3">
    <location>
        <begin position="727"/>
        <end position="792"/>
    </location>
</feature>
<dbReference type="InterPro" id="IPR001849">
    <property type="entry name" value="PH_domain"/>
</dbReference>
<evidence type="ECO:0000256" key="2">
    <source>
        <dbReference type="SAM" id="Coils"/>
    </source>
</evidence>
<accession>A0A813MFY8</accession>
<dbReference type="InterPro" id="IPR052212">
    <property type="entry name" value="PH-like_domain"/>
</dbReference>
<evidence type="ECO:0000256" key="1">
    <source>
        <dbReference type="ARBA" id="ARBA00023054"/>
    </source>
</evidence>
<dbReference type="Proteomes" id="UP000663879">
    <property type="component" value="Unassembled WGS sequence"/>
</dbReference>
<feature type="region of interest" description="Disordered" evidence="3">
    <location>
        <begin position="916"/>
        <end position="935"/>
    </location>
</feature>
<dbReference type="Gene3D" id="2.30.29.30">
    <property type="entry name" value="Pleckstrin-homology domain (PH domain)/Phosphotyrosine-binding domain (PTB)"/>
    <property type="match status" value="1"/>
</dbReference>
<dbReference type="OrthoDB" id="6020705at2759"/>
<feature type="region of interest" description="Disordered" evidence="3">
    <location>
        <begin position="27"/>
        <end position="47"/>
    </location>
</feature>
<feature type="compositionally biased region" description="Acidic residues" evidence="3">
    <location>
        <begin position="591"/>
        <end position="602"/>
    </location>
</feature>
<keyword evidence="1 2" id="KW-0175">Coiled coil</keyword>
<keyword evidence="6" id="KW-1185">Reference proteome</keyword>
<dbReference type="InterPro" id="IPR011993">
    <property type="entry name" value="PH-like_dom_sf"/>
</dbReference>
<feature type="region of interest" description="Disordered" evidence="3">
    <location>
        <begin position="70"/>
        <end position="94"/>
    </location>
</feature>
<feature type="region of interest" description="Disordered" evidence="3">
    <location>
        <begin position="515"/>
        <end position="534"/>
    </location>
</feature>
<dbReference type="Pfam" id="PF00169">
    <property type="entry name" value="PH"/>
    <property type="match status" value="1"/>
</dbReference>
<protein>
    <recommendedName>
        <fullName evidence="4">PH domain-containing protein</fullName>
    </recommendedName>
</protein>
<dbReference type="FunFam" id="2.30.29.30:FF:000006">
    <property type="entry name" value="Pleckstrin homology like domain family B member 1"/>
    <property type="match status" value="1"/>
</dbReference>
<reference evidence="5" key="1">
    <citation type="submission" date="2021-02" db="EMBL/GenBank/DDBJ databases">
        <authorList>
            <person name="Nowell W R."/>
        </authorList>
    </citation>
    <scope>NUCLEOTIDE SEQUENCE</scope>
    <source>
        <strain evidence="5">Ploen Becks lab</strain>
    </source>
</reference>
<feature type="coiled-coil region" evidence="2">
    <location>
        <begin position="1066"/>
        <end position="1104"/>
    </location>
</feature>
<feature type="compositionally biased region" description="Polar residues" evidence="3">
    <location>
        <begin position="85"/>
        <end position="94"/>
    </location>
</feature>
<feature type="compositionally biased region" description="Polar residues" evidence="3">
    <location>
        <begin position="27"/>
        <end position="38"/>
    </location>
</feature>